<keyword evidence="1" id="KW-1133">Transmembrane helix</keyword>
<name>A0A1I6MJ77_9RHOB</name>
<protein>
    <submittedName>
        <fullName evidence="2">Uncharacterized protein</fullName>
    </submittedName>
</protein>
<feature type="transmembrane region" description="Helical" evidence="1">
    <location>
        <begin position="43"/>
        <end position="68"/>
    </location>
</feature>
<dbReference type="AlphaFoldDB" id="A0A1I6MJ77"/>
<evidence type="ECO:0000313" key="2">
    <source>
        <dbReference type="EMBL" id="SFS15702.1"/>
    </source>
</evidence>
<dbReference type="STRING" id="1123755.SAMN05444714_1894"/>
<evidence type="ECO:0000256" key="1">
    <source>
        <dbReference type="SAM" id="Phobius"/>
    </source>
</evidence>
<feature type="transmembrane region" description="Helical" evidence="1">
    <location>
        <begin position="75"/>
        <end position="94"/>
    </location>
</feature>
<accession>A0A1I6MJ77</accession>
<gene>
    <name evidence="2" type="ORF">SAMN05444714_1894</name>
</gene>
<sequence length="140" mass="15157">MRQLKDILRGCFATYVAGTALLFVAEIPAAIMGNAIFGLTESLFILVFYGALLAALLTLIILAIWLCLAFLQIQVLFPVAPLVAAVLISLPMTAEAGVPGFLLGVFFGALAGVHFWFWAFGTVWRQEMRFGATSSLDQVE</sequence>
<keyword evidence="1" id="KW-0472">Membrane</keyword>
<feature type="transmembrane region" description="Helical" evidence="1">
    <location>
        <begin position="100"/>
        <end position="120"/>
    </location>
</feature>
<reference evidence="2 3" key="1">
    <citation type="submission" date="2016-10" db="EMBL/GenBank/DDBJ databases">
        <authorList>
            <person name="de Groot N.N."/>
        </authorList>
    </citation>
    <scope>NUCLEOTIDE SEQUENCE [LARGE SCALE GENOMIC DNA]</scope>
    <source>
        <strain evidence="2 3">DSM 29433</strain>
    </source>
</reference>
<evidence type="ECO:0000313" key="3">
    <source>
        <dbReference type="Proteomes" id="UP000198926"/>
    </source>
</evidence>
<proteinExistence type="predicted"/>
<keyword evidence="3" id="KW-1185">Reference proteome</keyword>
<dbReference type="EMBL" id="FOZM01000001">
    <property type="protein sequence ID" value="SFS15702.1"/>
    <property type="molecule type" value="Genomic_DNA"/>
</dbReference>
<organism evidence="2 3">
    <name type="scientific">Yoonia litorea</name>
    <dbReference type="NCBI Taxonomy" id="1123755"/>
    <lineage>
        <taxon>Bacteria</taxon>
        <taxon>Pseudomonadati</taxon>
        <taxon>Pseudomonadota</taxon>
        <taxon>Alphaproteobacteria</taxon>
        <taxon>Rhodobacterales</taxon>
        <taxon>Paracoccaceae</taxon>
        <taxon>Yoonia</taxon>
    </lineage>
</organism>
<keyword evidence="1" id="KW-0812">Transmembrane</keyword>
<feature type="transmembrane region" description="Helical" evidence="1">
    <location>
        <begin position="12"/>
        <end position="37"/>
    </location>
</feature>
<dbReference type="Proteomes" id="UP000198926">
    <property type="component" value="Unassembled WGS sequence"/>
</dbReference>